<dbReference type="InterPro" id="IPR003445">
    <property type="entry name" value="Cat_transpt"/>
</dbReference>
<sequence length="452" mass="48869">MNKLKKNTAHPLTPAKILSFGFGIIIILGTFLLSLGPASASGKPMPVIDAFFTATSATCVTGLAVVDTGTQFSLFGQLVILALVQIGGVGFMTLGTLIALAFNRRISLRDRLVLQEAMNYNSMEGLVSLIRRVFIYSFVIEMTGALLLTIRWAMDMPFGRALFFGIYHSISFFNNAGFDLFGSTHGPFSGLGMYAEDVYINIVVMILIFLGGIGFIVMSDVLKYRKTRNLSLHTKIVLSMSAFLIVGGAVIIFALENGNPLSMQPLSLGERILSSFFHSISSRSGGVTTLSIADMENSTQFLLIMLMFIGAAPGSTGGGIKVTVFAILLGAMYSMIRGREDIVFFRKRLSKGSILRAITQTWLALFLVISAAMALSALEDREFLPLLFETTSAFATAGLSLDLTPKLTDIGKIVICIVMFLGRVGPVTLAYALAPKSGKELYRYPEGKITIG</sequence>
<dbReference type="PANTHER" id="PTHR32024:SF1">
    <property type="entry name" value="KTR SYSTEM POTASSIUM UPTAKE PROTEIN B"/>
    <property type="match status" value="1"/>
</dbReference>
<feature type="transmembrane region" description="Helical" evidence="10">
    <location>
        <begin position="78"/>
        <end position="102"/>
    </location>
</feature>
<keyword evidence="9 10" id="KW-0472">Membrane</keyword>
<dbReference type="NCBIfam" id="TIGR00933">
    <property type="entry name" value="2a38"/>
    <property type="match status" value="1"/>
</dbReference>
<dbReference type="GO" id="GO:0015379">
    <property type="term" value="F:potassium:chloride symporter activity"/>
    <property type="evidence" value="ECO:0007669"/>
    <property type="project" value="InterPro"/>
</dbReference>
<keyword evidence="8" id="KW-0406">Ion transport</keyword>
<feature type="transmembrane region" description="Helical" evidence="10">
    <location>
        <begin position="17"/>
        <end position="35"/>
    </location>
</feature>
<evidence type="ECO:0000256" key="1">
    <source>
        <dbReference type="ARBA" id="ARBA00004651"/>
    </source>
</evidence>
<evidence type="ECO:0000256" key="7">
    <source>
        <dbReference type="ARBA" id="ARBA00022989"/>
    </source>
</evidence>
<keyword evidence="3" id="KW-1003">Cell membrane</keyword>
<feature type="transmembrane region" description="Helical" evidence="10">
    <location>
        <begin position="236"/>
        <end position="255"/>
    </location>
</feature>
<dbReference type="RefSeq" id="WP_091226954.1">
    <property type="nucleotide sequence ID" value="NZ_FNBG01000003.1"/>
</dbReference>
<dbReference type="AlphaFoldDB" id="A0A1G7GEU0"/>
<evidence type="ECO:0000256" key="5">
    <source>
        <dbReference type="ARBA" id="ARBA00022692"/>
    </source>
</evidence>
<dbReference type="InterPro" id="IPR004772">
    <property type="entry name" value="TrkH"/>
</dbReference>
<dbReference type="Pfam" id="PF02386">
    <property type="entry name" value="TrkH"/>
    <property type="match status" value="1"/>
</dbReference>
<feature type="transmembrane region" description="Helical" evidence="10">
    <location>
        <begin position="133"/>
        <end position="154"/>
    </location>
</feature>
<evidence type="ECO:0000256" key="9">
    <source>
        <dbReference type="ARBA" id="ARBA00023136"/>
    </source>
</evidence>
<comment type="subcellular location">
    <subcellularLocation>
        <location evidence="1">Cell membrane</location>
        <topology evidence="1">Multi-pass membrane protein</topology>
    </subcellularLocation>
</comment>
<evidence type="ECO:0000313" key="11">
    <source>
        <dbReference type="EMBL" id="SDE86644.1"/>
    </source>
</evidence>
<organism evidence="11 12">
    <name type="scientific">Fontibacillus panacisegetis</name>
    <dbReference type="NCBI Taxonomy" id="670482"/>
    <lineage>
        <taxon>Bacteria</taxon>
        <taxon>Bacillati</taxon>
        <taxon>Bacillota</taxon>
        <taxon>Bacilli</taxon>
        <taxon>Bacillales</taxon>
        <taxon>Paenibacillaceae</taxon>
        <taxon>Fontibacillus</taxon>
    </lineage>
</organism>
<keyword evidence="2" id="KW-0813">Transport</keyword>
<feature type="transmembrane region" description="Helical" evidence="10">
    <location>
        <begin position="413"/>
        <end position="434"/>
    </location>
</feature>
<dbReference type="GO" id="GO:0005886">
    <property type="term" value="C:plasma membrane"/>
    <property type="evidence" value="ECO:0007669"/>
    <property type="project" value="UniProtKB-SubCell"/>
</dbReference>
<keyword evidence="7 10" id="KW-1133">Transmembrane helix</keyword>
<feature type="transmembrane region" description="Helical" evidence="10">
    <location>
        <begin position="47"/>
        <end position="66"/>
    </location>
</feature>
<feature type="transmembrane region" description="Helical" evidence="10">
    <location>
        <begin position="198"/>
        <end position="224"/>
    </location>
</feature>
<dbReference type="Proteomes" id="UP000198972">
    <property type="component" value="Unassembled WGS sequence"/>
</dbReference>
<accession>A0A1G7GEU0</accession>
<keyword evidence="5 10" id="KW-0812">Transmembrane</keyword>
<evidence type="ECO:0000256" key="8">
    <source>
        <dbReference type="ARBA" id="ARBA00023065"/>
    </source>
</evidence>
<feature type="transmembrane region" description="Helical" evidence="10">
    <location>
        <begin position="301"/>
        <end position="333"/>
    </location>
</feature>
<evidence type="ECO:0000256" key="3">
    <source>
        <dbReference type="ARBA" id="ARBA00022475"/>
    </source>
</evidence>
<evidence type="ECO:0000256" key="10">
    <source>
        <dbReference type="SAM" id="Phobius"/>
    </source>
</evidence>
<keyword evidence="6" id="KW-0630">Potassium</keyword>
<keyword evidence="4" id="KW-0633">Potassium transport</keyword>
<keyword evidence="12" id="KW-1185">Reference proteome</keyword>
<evidence type="ECO:0000256" key="4">
    <source>
        <dbReference type="ARBA" id="ARBA00022538"/>
    </source>
</evidence>
<evidence type="ECO:0000313" key="12">
    <source>
        <dbReference type="Proteomes" id="UP000198972"/>
    </source>
</evidence>
<protein>
    <submittedName>
        <fullName evidence="11">Trk system potassium uptake protein TrkH</fullName>
    </submittedName>
</protein>
<evidence type="ECO:0000256" key="2">
    <source>
        <dbReference type="ARBA" id="ARBA00022448"/>
    </source>
</evidence>
<dbReference type="OrthoDB" id="9810952at2"/>
<feature type="transmembrane region" description="Helical" evidence="10">
    <location>
        <begin position="354"/>
        <end position="377"/>
    </location>
</feature>
<dbReference type="EMBL" id="FNBG01000003">
    <property type="protein sequence ID" value="SDE86644.1"/>
    <property type="molecule type" value="Genomic_DNA"/>
</dbReference>
<dbReference type="PANTHER" id="PTHR32024">
    <property type="entry name" value="TRK SYSTEM POTASSIUM UPTAKE PROTEIN TRKG-RELATED"/>
    <property type="match status" value="1"/>
</dbReference>
<dbReference type="STRING" id="670482.SAMN04488542_10317"/>
<evidence type="ECO:0000256" key="6">
    <source>
        <dbReference type="ARBA" id="ARBA00022958"/>
    </source>
</evidence>
<proteinExistence type="predicted"/>
<reference evidence="11 12" key="1">
    <citation type="submission" date="2016-10" db="EMBL/GenBank/DDBJ databases">
        <authorList>
            <person name="de Groot N.N."/>
        </authorList>
    </citation>
    <scope>NUCLEOTIDE SEQUENCE [LARGE SCALE GENOMIC DNA]</scope>
    <source>
        <strain evidence="11 12">DSM 28129</strain>
    </source>
</reference>
<name>A0A1G7GEU0_9BACL</name>
<gene>
    <name evidence="11" type="ORF">SAMN04488542_10317</name>
</gene>